<name>A0A0B2WRJ3_METAS</name>
<dbReference type="RefSeq" id="XP_040677183.1">
    <property type="nucleotide sequence ID" value="XM_040824763.1"/>
</dbReference>
<evidence type="ECO:0000313" key="2">
    <source>
        <dbReference type="EMBL" id="KHN96117.1"/>
    </source>
</evidence>
<comment type="caution">
    <text evidence="2">The sequence shown here is derived from an EMBL/GenBank/DDBJ whole genome shotgun (WGS) entry which is preliminary data.</text>
</comment>
<evidence type="ECO:0000313" key="3">
    <source>
        <dbReference type="Proteomes" id="UP000030816"/>
    </source>
</evidence>
<sequence>MTSARLPNISCTPGTFNPPRVSNASSPPSNGLPSWVKNSVVHVGALQGPKYPPVARRVPFQNNAVHVPVPFADILPILECKGCQVDVDVSLAVLERTRNDLYAVDVAEPPFDFVSTPEVEDGGDAELTAERGFRDKDKGARAADEPWRGIGAYVTDVQGAQKNDERLFGEDRLEGV</sequence>
<keyword evidence="3" id="KW-1185">Reference proteome</keyword>
<dbReference type="AlphaFoldDB" id="A0A0B2WRJ3"/>
<dbReference type="GeneID" id="63740420"/>
<dbReference type="HOGENOM" id="CLU_1525508_0_0_1"/>
<feature type="region of interest" description="Disordered" evidence="1">
    <location>
        <begin position="1"/>
        <end position="30"/>
    </location>
</feature>
<feature type="compositionally biased region" description="Basic and acidic residues" evidence="1">
    <location>
        <begin position="128"/>
        <end position="145"/>
    </location>
</feature>
<proteinExistence type="predicted"/>
<dbReference type="Proteomes" id="UP000030816">
    <property type="component" value="Unassembled WGS sequence"/>
</dbReference>
<organism evidence="2 3">
    <name type="scientific">Metarhizium album (strain ARSEF 1941)</name>
    <dbReference type="NCBI Taxonomy" id="1081103"/>
    <lineage>
        <taxon>Eukaryota</taxon>
        <taxon>Fungi</taxon>
        <taxon>Dikarya</taxon>
        <taxon>Ascomycota</taxon>
        <taxon>Pezizomycotina</taxon>
        <taxon>Sordariomycetes</taxon>
        <taxon>Hypocreomycetidae</taxon>
        <taxon>Hypocreales</taxon>
        <taxon>Clavicipitaceae</taxon>
        <taxon>Metarhizium</taxon>
    </lineage>
</organism>
<protein>
    <submittedName>
        <fullName evidence="2">Uncharacterized protein</fullName>
    </submittedName>
</protein>
<accession>A0A0B2WRJ3</accession>
<feature type="region of interest" description="Disordered" evidence="1">
    <location>
        <begin position="116"/>
        <end position="145"/>
    </location>
</feature>
<dbReference type="EMBL" id="AZHE01000017">
    <property type="protein sequence ID" value="KHN96117.1"/>
    <property type="molecule type" value="Genomic_DNA"/>
</dbReference>
<gene>
    <name evidence="2" type="ORF">MAM_05965</name>
</gene>
<evidence type="ECO:0000256" key="1">
    <source>
        <dbReference type="SAM" id="MobiDB-lite"/>
    </source>
</evidence>
<reference evidence="2 3" key="1">
    <citation type="journal article" date="2014" name="Proc. Natl. Acad. Sci. U.S.A.">
        <title>Trajectory and genomic determinants of fungal-pathogen speciation and host adaptation.</title>
        <authorList>
            <person name="Hu X."/>
            <person name="Xiao G."/>
            <person name="Zheng P."/>
            <person name="Shang Y."/>
            <person name="Su Y."/>
            <person name="Zhang X."/>
            <person name="Liu X."/>
            <person name="Zhan S."/>
            <person name="St Leger R.J."/>
            <person name="Wang C."/>
        </authorList>
    </citation>
    <scope>NUCLEOTIDE SEQUENCE [LARGE SCALE GENOMIC DNA]</scope>
    <source>
        <strain evidence="2 3">ARSEF 1941</strain>
    </source>
</reference>